<evidence type="ECO:0008006" key="4">
    <source>
        <dbReference type="Google" id="ProtNLM"/>
    </source>
</evidence>
<reference evidence="2 3" key="1">
    <citation type="submission" date="2020-10" db="EMBL/GenBank/DDBJ databases">
        <title>Identification of Nocardia species via Next-generation sequencing and recognition of intraspecies genetic diversity.</title>
        <authorList>
            <person name="Li P."/>
            <person name="Li P."/>
            <person name="Lu B."/>
        </authorList>
    </citation>
    <scope>NUCLEOTIDE SEQUENCE [LARGE SCALE GENOMIC DNA]</scope>
    <source>
        <strain evidence="2 3">BJ06-0157</strain>
    </source>
</reference>
<protein>
    <recommendedName>
        <fullName evidence="4">YCII-related domain-containing protein</fullName>
    </recommendedName>
</protein>
<gene>
    <name evidence="2" type="ORF">IU459_34905</name>
</gene>
<evidence type="ECO:0000313" key="2">
    <source>
        <dbReference type="EMBL" id="MBF6302686.1"/>
    </source>
</evidence>
<dbReference type="RefSeq" id="WP_195133867.1">
    <property type="nucleotide sequence ID" value="NZ_JADLQX010000051.1"/>
</dbReference>
<accession>A0ABS0D1I4</accession>
<evidence type="ECO:0000313" key="3">
    <source>
        <dbReference type="Proteomes" id="UP000702209"/>
    </source>
</evidence>
<sequence>MDNDRLNASSKNLFDKLIHEQPVGRYALAGCAKDGSEGPPPKTPPPPPSKVTDLRTLVQQAVREMMMGQMTVRVKPGSGYLGIERSPLEFVPVGAPRGNPNGGKRAFMVTYQDRGEVDEDSLPDRILDHAMHLRRLNDNGNLEAAAVTASGENGIQILLAETREEAERFASEDPLLGAGYFRGFDIVELLPSWIGDC</sequence>
<dbReference type="SUPFAM" id="SSF54909">
    <property type="entry name" value="Dimeric alpha+beta barrel"/>
    <property type="match status" value="1"/>
</dbReference>
<comment type="caution">
    <text evidence="2">The sequence shown here is derived from an EMBL/GenBank/DDBJ whole genome shotgun (WGS) entry which is preliminary data.</text>
</comment>
<dbReference type="Proteomes" id="UP000702209">
    <property type="component" value="Unassembled WGS sequence"/>
</dbReference>
<dbReference type="InterPro" id="IPR011008">
    <property type="entry name" value="Dimeric_a/b-barrel"/>
</dbReference>
<dbReference type="EMBL" id="JADLQX010000051">
    <property type="protein sequence ID" value="MBF6302686.1"/>
    <property type="molecule type" value="Genomic_DNA"/>
</dbReference>
<name>A0ABS0D1I4_9NOCA</name>
<evidence type="ECO:0000256" key="1">
    <source>
        <dbReference type="SAM" id="MobiDB-lite"/>
    </source>
</evidence>
<keyword evidence="3" id="KW-1185">Reference proteome</keyword>
<feature type="compositionally biased region" description="Pro residues" evidence="1">
    <location>
        <begin position="38"/>
        <end position="49"/>
    </location>
</feature>
<feature type="region of interest" description="Disordered" evidence="1">
    <location>
        <begin position="29"/>
        <end position="52"/>
    </location>
</feature>
<organism evidence="2 3">
    <name type="scientific">Nocardia amamiensis</name>
    <dbReference type="NCBI Taxonomy" id="404578"/>
    <lineage>
        <taxon>Bacteria</taxon>
        <taxon>Bacillati</taxon>
        <taxon>Actinomycetota</taxon>
        <taxon>Actinomycetes</taxon>
        <taxon>Mycobacteriales</taxon>
        <taxon>Nocardiaceae</taxon>
        <taxon>Nocardia</taxon>
    </lineage>
</organism>
<proteinExistence type="predicted"/>